<feature type="transmembrane region" description="Helical" evidence="1">
    <location>
        <begin position="21"/>
        <end position="38"/>
    </location>
</feature>
<gene>
    <name evidence="2" type="ORF">SAMN04488691_101815</name>
</gene>
<reference evidence="2 3" key="1">
    <citation type="submission" date="2016-10" db="EMBL/GenBank/DDBJ databases">
        <authorList>
            <person name="de Groot N.N."/>
        </authorList>
    </citation>
    <scope>NUCLEOTIDE SEQUENCE [LARGE SCALE GENOMIC DNA]</scope>
    <source>
        <strain evidence="2 3">CDM_5</strain>
    </source>
</reference>
<evidence type="ECO:0000256" key="1">
    <source>
        <dbReference type="SAM" id="Phobius"/>
    </source>
</evidence>
<dbReference type="EMBL" id="FOAD01000001">
    <property type="protein sequence ID" value="SEK58720.1"/>
    <property type="molecule type" value="Genomic_DNA"/>
</dbReference>
<dbReference type="Pfam" id="PF23958">
    <property type="entry name" value="DUF7287"/>
    <property type="match status" value="1"/>
</dbReference>
<dbReference type="RefSeq" id="WP_074792651.1">
    <property type="nucleotide sequence ID" value="NZ_FOAD01000001.1"/>
</dbReference>
<keyword evidence="1" id="KW-0472">Membrane</keyword>
<dbReference type="AlphaFoldDB" id="A0A1H7IB24"/>
<dbReference type="OrthoDB" id="125215at2157"/>
<evidence type="ECO:0000313" key="2">
    <source>
        <dbReference type="EMBL" id="SEK58720.1"/>
    </source>
</evidence>
<sequence>MDRRDRSSGRERRRSRAQTTIDYAIGVGIFLLAVAWVISTVPQVVQPFDDTQDRPLVANRAADRLAGDVLSTSGERTVLDSECVDGFFDNTTPPAGCRYDTGPVAEAVGVGDRYDVNVTLLQNEAVVESRGDVVPSSGRAIAARRTVLIDGRVHQLLVRVW</sequence>
<protein>
    <submittedName>
        <fullName evidence="2">Uncharacterized protein</fullName>
    </submittedName>
</protein>
<accession>A0A1H7IB24</accession>
<evidence type="ECO:0000313" key="3">
    <source>
        <dbReference type="Proteomes" id="UP000183894"/>
    </source>
</evidence>
<organism evidence="2 3">
    <name type="scientific">Haloferax larsenii</name>
    <dbReference type="NCBI Taxonomy" id="302484"/>
    <lineage>
        <taxon>Archaea</taxon>
        <taxon>Methanobacteriati</taxon>
        <taxon>Methanobacteriota</taxon>
        <taxon>Stenosarchaea group</taxon>
        <taxon>Halobacteria</taxon>
        <taxon>Halobacteriales</taxon>
        <taxon>Haloferacaceae</taxon>
        <taxon>Haloferax</taxon>
    </lineage>
</organism>
<dbReference type="InterPro" id="IPR056613">
    <property type="entry name" value="DUF7287"/>
</dbReference>
<proteinExistence type="predicted"/>
<keyword evidence="1" id="KW-1133">Transmembrane helix</keyword>
<name>A0A1H7IB24_HALLR</name>
<keyword evidence="1" id="KW-0812">Transmembrane</keyword>
<dbReference type="Proteomes" id="UP000183894">
    <property type="component" value="Unassembled WGS sequence"/>
</dbReference>